<organism evidence="3 4">
    <name type="scientific">Plectosphaerella cucumerina</name>
    <dbReference type="NCBI Taxonomy" id="40658"/>
    <lineage>
        <taxon>Eukaryota</taxon>
        <taxon>Fungi</taxon>
        <taxon>Dikarya</taxon>
        <taxon>Ascomycota</taxon>
        <taxon>Pezizomycotina</taxon>
        <taxon>Sordariomycetes</taxon>
        <taxon>Hypocreomycetidae</taxon>
        <taxon>Glomerellales</taxon>
        <taxon>Plectosphaerellaceae</taxon>
        <taxon>Plectosphaerella</taxon>
    </lineage>
</organism>
<dbReference type="OrthoDB" id="5392263at2759"/>
<evidence type="ECO:0000313" key="3">
    <source>
        <dbReference type="EMBL" id="KAH7353390.1"/>
    </source>
</evidence>
<accession>A0A8K0WZF6</accession>
<gene>
    <name evidence="3" type="ORF">B0T11DRAFT_356450</name>
</gene>
<feature type="transmembrane region" description="Helical" evidence="2">
    <location>
        <begin position="128"/>
        <end position="153"/>
    </location>
</feature>
<sequence length="722" mass="80351">MFHPILRHIMDFNRTLIEKLRSSAPPEGFISGSGATTWSAECSYLLLKGWTKSQDDIIRDGLVDRHGLITTRVEDAWGITVQVCEKFCSRSSLGLIFNFNRFASGSTNYLLPWLALAAQLPYETGDALGGIFSFCIALGSPVLITYSLMMTILNARWADKLFKKLRIRAAGCPRFKDPVNNAQILVLAARQTPIRLSHQDDCLGNLVWLRNNERWWEQIGNRLKASRRGFTLSFFAQTTVAIMAWTLTVVGSMDSNLGNTSEALVLSSGTMWTWLIPVICGGIMVDSQGAANSIQDAFDGAGAPASTDNQHRQGQQTAEASANDSSESEQRDQQEQQQQPHLPNPRKYGGIIILENGDNVMLGPESVSATRIRRQVTRATTPGDHGEIKPALRLFGVGDDERQQGPAFNFARIITWRNFTKHLCDAFERAMETEKRMSGADRTQAQEDPWHQVSRRPEVAPTHTPALFEYDMAPTEEHDFWWHVICATVAGLFLQWGTTGTAIFIAINTPVEGLGCRSGSYLLYGVVATAAFTFMQISAFAAHMAMHLQEKQYKGHSAPYEPREAPSRGISLKDRRPEQGPASTTPSERPLLETPHELVTERSHGSDNQQQESEQTISWVKLQFYRHVAALCRVFAYLILMANTSWLLLISLFELIGFFDSCYCSANQLSTGTKGWALLFADDLSLQIKAQSSWTAGICLTVVFCGFSGGLFWYCSRDGKSN</sequence>
<feature type="transmembrane region" description="Helical" evidence="2">
    <location>
        <begin position="263"/>
        <end position="285"/>
    </location>
</feature>
<feature type="transmembrane region" description="Helical" evidence="2">
    <location>
        <begin position="634"/>
        <end position="659"/>
    </location>
</feature>
<reference evidence="3" key="1">
    <citation type="journal article" date="2021" name="Nat. Commun.">
        <title>Genetic determinants of endophytism in the Arabidopsis root mycobiome.</title>
        <authorList>
            <person name="Mesny F."/>
            <person name="Miyauchi S."/>
            <person name="Thiergart T."/>
            <person name="Pickel B."/>
            <person name="Atanasova L."/>
            <person name="Karlsson M."/>
            <person name="Huettel B."/>
            <person name="Barry K.W."/>
            <person name="Haridas S."/>
            <person name="Chen C."/>
            <person name="Bauer D."/>
            <person name="Andreopoulos W."/>
            <person name="Pangilinan J."/>
            <person name="LaButti K."/>
            <person name="Riley R."/>
            <person name="Lipzen A."/>
            <person name="Clum A."/>
            <person name="Drula E."/>
            <person name="Henrissat B."/>
            <person name="Kohler A."/>
            <person name="Grigoriev I.V."/>
            <person name="Martin F.M."/>
            <person name="Hacquard S."/>
        </authorList>
    </citation>
    <scope>NUCLEOTIDE SEQUENCE</scope>
    <source>
        <strain evidence="3">MPI-CAGE-AT-0016</strain>
    </source>
</reference>
<proteinExistence type="predicted"/>
<keyword evidence="2" id="KW-1133">Transmembrane helix</keyword>
<feature type="region of interest" description="Disordered" evidence="1">
    <location>
        <begin position="437"/>
        <end position="458"/>
    </location>
</feature>
<name>A0A8K0WZF6_9PEZI</name>
<dbReference type="AlphaFoldDB" id="A0A8K0WZF6"/>
<dbReference type="Proteomes" id="UP000813385">
    <property type="component" value="Unassembled WGS sequence"/>
</dbReference>
<evidence type="ECO:0000256" key="1">
    <source>
        <dbReference type="SAM" id="MobiDB-lite"/>
    </source>
</evidence>
<protein>
    <submittedName>
        <fullName evidence="3">Uncharacterized protein</fullName>
    </submittedName>
</protein>
<feature type="transmembrane region" description="Helical" evidence="2">
    <location>
        <begin position="480"/>
        <end position="509"/>
    </location>
</feature>
<keyword evidence="2" id="KW-0472">Membrane</keyword>
<evidence type="ECO:0000256" key="2">
    <source>
        <dbReference type="SAM" id="Phobius"/>
    </source>
</evidence>
<feature type="compositionally biased region" description="Basic and acidic residues" evidence="1">
    <location>
        <begin position="561"/>
        <end position="578"/>
    </location>
</feature>
<feature type="region of interest" description="Disordered" evidence="1">
    <location>
        <begin position="555"/>
        <end position="593"/>
    </location>
</feature>
<feature type="transmembrane region" description="Helical" evidence="2">
    <location>
        <begin position="694"/>
        <end position="715"/>
    </location>
</feature>
<comment type="caution">
    <text evidence="3">The sequence shown here is derived from an EMBL/GenBank/DDBJ whole genome shotgun (WGS) entry which is preliminary data.</text>
</comment>
<feature type="compositionally biased region" description="Polar residues" evidence="1">
    <location>
        <begin position="306"/>
        <end position="317"/>
    </location>
</feature>
<dbReference type="EMBL" id="JAGPXD010000005">
    <property type="protein sequence ID" value="KAH7353390.1"/>
    <property type="molecule type" value="Genomic_DNA"/>
</dbReference>
<keyword evidence="2" id="KW-0812">Transmembrane</keyword>
<feature type="transmembrane region" description="Helical" evidence="2">
    <location>
        <begin position="230"/>
        <end position="251"/>
    </location>
</feature>
<keyword evidence="4" id="KW-1185">Reference proteome</keyword>
<evidence type="ECO:0000313" key="4">
    <source>
        <dbReference type="Proteomes" id="UP000813385"/>
    </source>
</evidence>
<feature type="transmembrane region" description="Helical" evidence="2">
    <location>
        <begin position="521"/>
        <end position="542"/>
    </location>
</feature>
<feature type="region of interest" description="Disordered" evidence="1">
    <location>
        <begin position="296"/>
        <end position="349"/>
    </location>
</feature>